<dbReference type="AlphaFoldDB" id="A0A506U6B3"/>
<dbReference type="Proteomes" id="UP000318801">
    <property type="component" value="Unassembled WGS sequence"/>
</dbReference>
<name>A0A506U6B3_9HYPH</name>
<reference evidence="2 3" key="1">
    <citation type="submission" date="2019-06" db="EMBL/GenBank/DDBJ databases">
        <authorList>
            <person name="Li M."/>
        </authorList>
    </citation>
    <scope>NUCLEOTIDE SEQUENCE [LARGE SCALE GENOMIC DNA]</scope>
    <source>
        <strain evidence="2 3">BGMRC2036</strain>
    </source>
</reference>
<evidence type="ECO:0000313" key="3">
    <source>
        <dbReference type="Proteomes" id="UP000318801"/>
    </source>
</evidence>
<feature type="compositionally biased region" description="Basic and acidic residues" evidence="1">
    <location>
        <begin position="180"/>
        <end position="190"/>
    </location>
</feature>
<evidence type="ECO:0000256" key="1">
    <source>
        <dbReference type="SAM" id="MobiDB-lite"/>
    </source>
</evidence>
<organism evidence="2 3">
    <name type="scientific">Martelella alba</name>
    <dbReference type="NCBI Taxonomy" id="2590451"/>
    <lineage>
        <taxon>Bacteria</taxon>
        <taxon>Pseudomonadati</taxon>
        <taxon>Pseudomonadota</taxon>
        <taxon>Alphaproteobacteria</taxon>
        <taxon>Hyphomicrobiales</taxon>
        <taxon>Aurantimonadaceae</taxon>
        <taxon>Martelella</taxon>
    </lineage>
</organism>
<dbReference type="RefSeq" id="WP_141150332.1">
    <property type="nucleotide sequence ID" value="NZ_VHLG01000012.1"/>
</dbReference>
<accession>A0A506U6B3</accession>
<dbReference type="EMBL" id="VHLG01000012">
    <property type="protein sequence ID" value="TPW28614.1"/>
    <property type="molecule type" value="Genomic_DNA"/>
</dbReference>
<feature type="region of interest" description="Disordered" evidence="1">
    <location>
        <begin position="176"/>
        <end position="196"/>
    </location>
</feature>
<proteinExistence type="predicted"/>
<sequence length="208" mass="22214">MKNISATFLAALTNARDKGLVVRSLVWVKARDRETGNATPVGFWTGGEDVVLSVIDGETGATVQRAYYGDVNLSLPEIPRVSDMTVQTVDVTLSQIAPEVQQLVRGYDARLAAVEIHQMLLDPKTGQAVGAAEVAFLGLVDGEPIVTPAAGDEGSITLNLISSAISMLARTNPLKSSYEGQKRRSDDQWGRDSGVVSSWDIPWGKSSA</sequence>
<dbReference type="OrthoDB" id="7770859at2"/>
<keyword evidence="3" id="KW-1185">Reference proteome</keyword>
<evidence type="ECO:0000313" key="2">
    <source>
        <dbReference type="EMBL" id="TPW28614.1"/>
    </source>
</evidence>
<protein>
    <submittedName>
        <fullName evidence="2">Uncharacterized protein</fullName>
    </submittedName>
</protein>
<gene>
    <name evidence="2" type="ORF">FJU08_17580</name>
</gene>
<comment type="caution">
    <text evidence="2">The sequence shown here is derived from an EMBL/GenBank/DDBJ whole genome shotgun (WGS) entry which is preliminary data.</text>
</comment>